<protein>
    <recommendedName>
        <fullName evidence="2">Tc1-like transposase DDE domain-containing protein</fullName>
    </recommendedName>
</protein>
<evidence type="ECO:0000313" key="4">
    <source>
        <dbReference type="Proteomes" id="UP001213000"/>
    </source>
</evidence>
<dbReference type="Proteomes" id="UP001213000">
    <property type="component" value="Unassembled WGS sequence"/>
</dbReference>
<reference evidence="3" key="1">
    <citation type="submission" date="2022-07" db="EMBL/GenBank/DDBJ databases">
        <title>Genome Sequence of Leucocoprinus birnbaumii.</title>
        <authorList>
            <person name="Buettner E."/>
        </authorList>
    </citation>
    <scope>NUCLEOTIDE SEQUENCE</scope>
    <source>
        <strain evidence="3">VT141</strain>
    </source>
</reference>
<gene>
    <name evidence="3" type="ORF">NP233_g1146</name>
</gene>
<dbReference type="PANTHER" id="PTHR35871:SF1">
    <property type="entry name" value="CXC1-LIKE CYSTEINE CLUSTER ASSOCIATED WITH KDZ TRANSPOSASES DOMAIN-CONTAINING PROTEIN"/>
    <property type="match status" value="1"/>
</dbReference>
<keyword evidence="4" id="KW-1185">Reference proteome</keyword>
<dbReference type="Pfam" id="PF13358">
    <property type="entry name" value="DDE_3"/>
    <property type="match status" value="1"/>
</dbReference>
<dbReference type="InterPro" id="IPR038717">
    <property type="entry name" value="Tc1-like_DDE_dom"/>
</dbReference>
<feature type="domain" description="Tc1-like transposase DDE" evidence="2">
    <location>
        <begin position="551"/>
        <end position="591"/>
    </location>
</feature>
<proteinExistence type="predicted"/>
<dbReference type="InterPro" id="IPR036397">
    <property type="entry name" value="RNaseH_sf"/>
</dbReference>
<name>A0AAD5W347_9AGAR</name>
<feature type="region of interest" description="Disordered" evidence="1">
    <location>
        <begin position="1"/>
        <end position="23"/>
    </location>
</feature>
<evidence type="ECO:0000313" key="3">
    <source>
        <dbReference type="EMBL" id="KAJ3575337.1"/>
    </source>
</evidence>
<dbReference type="EMBL" id="JANIEX010000040">
    <property type="protein sequence ID" value="KAJ3575337.1"/>
    <property type="molecule type" value="Genomic_DNA"/>
</dbReference>
<evidence type="ECO:0000259" key="2">
    <source>
        <dbReference type="Pfam" id="PF13358"/>
    </source>
</evidence>
<dbReference type="AlphaFoldDB" id="A0AAD5W347"/>
<organism evidence="3 4">
    <name type="scientific">Leucocoprinus birnbaumii</name>
    <dbReference type="NCBI Taxonomy" id="56174"/>
    <lineage>
        <taxon>Eukaryota</taxon>
        <taxon>Fungi</taxon>
        <taxon>Dikarya</taxon>
        <taxon>Basidiomycota</taxon>
        <taxon>Agaricomycotina</taxon>
        <taxon>Agaricomycetes</taxon>
        <taxon>Agaricomycetidae</taxon>
        <taxon>Agaricales</taxon>
        <taxon>Agaricineae</taxon>
        <taxon>Agaricaceae</taxon>
        <taxon>Leucocoprinus</taxon>
    </lineage>
</organism>
<sequence length="666" mass="75005">MEGIPSRGMAHRPVGTVWPRGPRASLDDNISEKSIASSILGTRHPTPSLTALGIPKAGSTNYPNAEARDGKLREAPTIIVAEKALKDISELLRGKSRGKCGGYIPPDFNPYVKCRLDGMRTLLSLYTTPGSSTYGKWIPSSEQAAITLHRNKNYCGRILRQLTRAYIQDREVLPINPYGEWCESLLVDEDLCHEINLFLQSLGDQITAQKLANFLSQPDIKERHGIDVDIHVTTACRYLKALNFRFSCPPKGQYADGHEHQDVVDYRDKAFIPKVKALEPRMQKFDPDSDPTAPLPITPFRPIVPWSHDESIFYAHDRRRSNWYHKDAPAVPYAKGDGLSFMVARAVSPDYGWLEPKPGCKIYKEDGTEVTAHRTLKPGKNRDGYFTSEGVLDQFRDMVAIAKSSYPDDDHVFFYDNAPSHLKRSPGALSARKMPMKTPKEGTNWLVDVPELGSDNKPIRDSITGAVRMKKVRMADGRFHDGTPQSLYFPEGHPRAGIFKGMKVILQERGYDVADKKAACGGAKFNCTPGATDCCCRRMLFNEPDFVNVKTQLQELAESLGVEVIYLPKYHCELNPIEQCWGFAKRLYRLNPLSSREDHLEANTLAALDAVPLQSIRKFSTRSHRFLDAYYRGLNGRQAAWATHKYRGHWVLPLTIMQELDDNQIT</sequence>
<evidence type="ECO:0000256" key="1">
    <source>
        <dbReference type="SAM" id="MobiDB-lite"/>
    </source>
</evidence>
<comment type="caution">
    <text evidence="3">The sequence shown here is derived from an EMBL/GenBank/DDBJ whole genome shotgun (WGS) entry which is preliminary data.</text>
</comment>
<dbReference type="Gene3D" id="3.30.420.10">
    <property type="entry name" value="Ribonuclease H-like superfamily/Ribonuclease H"/>
    <property type="match status" value="1"/>
</dbReference>
<accession>A0AAD5W347</accession>
<dbReference type="PANTHER" id="PTHR35871">
    <property type="entry name" value="EXPRESSED PROTEIN"/>
    <property type="match status" value="1"/>
</dbReference>
<dbReference type="GO" id="GO:0003676">
    <property type="term" value="F:nucleic acid binding"/>
    <property type="evidence" value="ECO:0007669"/>
    <property type="project" value="InterPro"/>
</dbReference>